<name>A0A1X6NCN9_9APHY</name>
<feature type="region of interest" description="Disordered" evidence="1">
    <location>
        <begin position="135"/>
        <end position="194"/>
    </location>
</feature>
<evidence type="ECO:0000313" key="3">
    <source>
        <dbReference type="Proteomes" id="UP000194127"/>
    </source>
</evidence>
<dbReference type="GeneID" id="36329110"/>
<dbReference type="STRING" id="670580.A0A1X6NCN9"/>
<dbReference type="OrthoDB" id="204784at2759"/>
<feature type="compositionally biased region" description="Acidic residues" evidence="1">
    <location>
        <begin position="165"/>
        <end position="182"/>
    </location>
</feature>
<dbReference type="AlphaFoldDB" id="A0A1X6NCN9"/>
<evidence type="ECO:0000256" key="1">
    <source>
        <dbReference type="SAM" id="MobiDB-lite"/>
    </source>
</evidence>
<dbReference type="EMBL" id="KZ110592">
    <property type="protein sequence ID" value="OSX66290.1"/>
    <property type="molecule type" value="Genomic_DNA"/>
</dbReference>
<sequence>MPPIQPGGERAAGPPPDVVCMQAEPSPAQQAQHAGLAPFLRDRYPAVKAQHPGEGRRKWRLRAADAFWALPPDAKTASLSAGAADADEDAEFVCDDDPLDAASTDAPGLGILVRTDFSNDQAWHAFRSRLQEGEAEFAPARAPAGDAMEEDAAGSASGNTPAPTADDDAMNADDDDDEEDEGPPAIFSVIDPSPADRPRWTGLSNLAALRLLNDVDVRRAPRPDPGAKRIRPPNRLVDHDGWQEVYAGKTVWIYDARSNADQCVRLVGQQSGPYGTATADSWRARVSHVCELQVNLATGAMTIDFGGLDRWDYEERVRNMEEAMRPAN</sequence>
<dbReference type="Proteomes" id="UP000194127">
    <property type="component" value="Unassembled WGS sequence"/>
</dbReference>
<dbReference type="RefSeq" id="XP_024343084.1">
    <property type="nucleotide sequence ID" value="XM_024484161.1"/>
</dbReference>
<evidence type="ECO:0000313" key="2">
    <source>
        <dbReference type="EMBL" id="OSX66290.1"/>
    </source>
</evidence>
<organism evidence="2 3">
    <name type="scientific">Postia placenta MAD-698-R-SB12</name>
    <dbReference type="NCBI Taxonomy" id="670580"/>
    <lineage>
        <taxon>Eukaryota</taxon>
        <taxon>Fungi</taxon>
        <taxon>Dikarya</taxon>
        <taxon>Basidiomycota</taxon>
        <taxon>Agaricomycotina</taxon>
        <taxon>Agaricomycetes</taxon>
        <taxon>Polyporales</taxon>
        <taxon>Adustoporiaceae</taxon>
        <taxon>Rhodonia</taxon>
    </lineage>
</organism>
<proteinExistence type="predicted"/>
<reference evidence="2 3" key="1">
    <citation type="submission" date="2017-04" db="EMBL/GenBank/DDBJ databases">
        <title>Genome Sequence of the Model Brown-Rot Fungus Postia placenta SB12.</title>
        <authorList>
            <consortium name="DOE Joint Genome Institute"/>
            <person name="Gaskell J."/>
            <person name="Kersten P."/>
            <person name="Larrondo L.F."/>
            <person name="Canessa P."/>
            <person name="Martinez D."/>
            <person name="Hibbett D."/>
            <person name="Schmoll M."/>
            <person name="Kubicek C.P."/>
            <person name="Martinez A.T."/>
            <person name="Yadav J."/>
            <person name="Master E."/>
            <person name="Magnuson J.K."/>
            <person name="James T."/>
            <person name="Yaver D."/>
            <person name="Berka R."/>
            <person name="Labutti K."/>
            <person name="Lipzen A."/>
            <person name="Aerts A."/>
            <person name="Barry K."/>
            <person name="Henrissat B."/>
            <person name="Blanchette R."/>
            <person name="Grigoriev I."/>
            <person name="Cullen D."/>
        </authorList>
    </citation>
    <scope>NUCLEOTIDE SEQUENCE [LARGE SCALE GENOMIC DNA]</scope>
    <source>
        <strain evidence="2 3">MAD-698-R-SB12</strain>
    </source>
</reference>
<protein>
    <submittedName>
        <fullName evidence="2">Uncharacterized protein</fullName>
    </submittedName>
</protein>
<keyword evidence="3" id="KW-1185">Reference proteome</keyword>
<gene>
    <name evidence="2" type="ORF">POSPLADRAFT_1132006</name>
</gene>
<feature type="region of interest" description="Disordered" evidence="1">
    <location>
        <begin position="1"/>
        <end position="34"/>
    </location>
</feature>
<accession>A0A1X6NCN9</accession>